<dbReference type="InterPro" id="IPR000242">
    <property type="entry name" value="PTP_cat"/>
</dbReference>
<feature type="domain" description="Tyrosine-protein phosphatase" evidence="3">
    <location>
        <begin position="43"/>
        <end position="87"/>
    </location>
</feature>
<organism evidence="4 5">
    <name type="scientific">Albula glossodonta</name>
    <name type="common">roundjaw bonefish</name>
    <dbReference type="NCBI Taxonomy" id="121402"/>
    <lineage>
        <taxon>Eukaryota</taxon>
        <taxon>Metazoa</taxon>
        <taxon>Chordata</taxon>
        <taxon>Craniata</taxon>
        <taxon>Vertebrata</taxon>
        <taxon>Euteleostomi</taxon>
        <taxon>Actinopterygii</taxon>
        <taxon>Neopterygii</taxon>
        <taxon>Teleostei</taxon>
        <taxon>Albuliformes</taxon>
        <taxon>Albulidae</taxon>
        <taxon>Albula</taxon>
    </lineage>
</organism>
<evidence type="ECO:0000313" key="5">
    <source>
        <dbReference type="Proteomes" id="UP000824540"/>
    </source>
</evidence>
<dbReference type="OrthoDB" id="10253954at2759"/>
<comment type="caution">
    <text evidence="4">The sequence shown here is derived from an EMBL/GenBank/DDBJ whole genome shotgun (WGS) entry which is preliminary data.</text>
</comment>
<dbReference type="GO" id="GO:0004725">
    <property type="term" value="F:protein tyrosine phosphatase activity"/>
    <property type="evidence" value="ECO:0007669"/>
    <property type="project" value="UniProtKB-EC"/>
</dbReference>
<dbReference type="AlphaFoldDB" id="A0A8T2MTF0"/>
<protein>
    <recommendedName>
        <fullName evidence="1">protein-tyrosine-phosphatase</fullName>
        <ecNumber evidence="1">3.1.3.48</ecNumber>
    </recommendedName>
</protein>
<keyword evidence="2" id="KW-0904">Protein phosphatase</keyword>
<dbReference type="PRINTS" id="PR00700">
    <property type="entry name" value="PRTYPHPHTASE"/>
</dbReference>
<dbReference type="InterPro" id="IPR050348">
    <property type="entry name" value="Protein-Tyr_Phosphatase"/>
</dbReference>
<dbReference type="PANTHER" id="PTHR19134:SF207">
    <property type="entry name" value="RECEPTOR-TYPE TYROSINE-PROTEIN PHOSPHATASE U"/>
    <property type="match status" value="1"/>
</dbReference>
<dbReference type="Proteomes" id="UP000824540">
    <property type="component" value="Unassembled WGS sequence"/>
</dbReference>
<name>A0A8T2MTF0_9TELE</name>
<reference evidence="4" key="1">
    <citation type="thesis" date="2021" institute="BYU ScholarsArchive" country="Provo, UT, USA">
        <title>Applications of and Algorithms for Genome Assembly and Genomic Analyses with an Emphasis on Marine Teleosts.</title>
        <authorList>
            <person name="Pickett B.D."/>
        </authorList>
    </citation>
    <scope>NUCLEOTIDE SEQUENCE</scope>
    <source>
        <strain evidence="4">HI-2016</strain>
    </source>
</reference>
<evidence type="ECO:0000313" key="4">
    <source>
        <dbReference type="EMBL" id="KAG9330480.1"/>
    </source>
</evidence>
<keyword evidence="2" id="KW-0378">Hydrolase</keyword>
<dbReference type="EC" id="3.1.3.48" evidence="1"/>
<evidence type="ECO:0000256" key="1">
    <source>
        <dbReference type="ARBA" id="ARBA00013064"/>
    </source>
</evidence>
<dbReference type="Pfam" id="PF00102">
    <property type="entry name" value="Y_phosphatase"/>
    <property type="match status" value="1"/>
</dbReference>
<evidence type="ECO:0000259" key="3">
    <source>
        <dbReference type="PROSITE" id="PS50055"/>
    </source>
</evidence>
<keyword evidence="5" id="KW-1185">Reference proteome</keyword>
<proteinExistence type="predicted"/>
<dbReference type="Gene3D" id="3.90.190.10">
    <property type="entry name" value="Protein tyrosine phosphatase superfamily"/>
    <property type="match status" value="1"/>
</dbReference>
<dbReference type="InterPro" id="IPR029021">
    <property type="entry name" value="Prot-tyrosine_phosphatase-like"/>
</dbReference>
<dbReference type="SUPFAM" id="SSF52799">
    <property type="entry name" value="(Phosphotyrosine protein) phosphatases II"/>
    <property type="match status" value="1"/>
</dbReference>
<accession>A0A8T2MTF0</accession>
<gene>
    <name evidence="4" type="ORF">JZ751_024218</name>
</gene>
<sequence length="87" mass="9661">MKCYFTHQPSPGAHESLSVPQCLPLLPSWGSVLRVTRGYSAKHEVRQFHFTSWPEHGVPYHATGLLAFIRRVKASTPPDAGPVVVHC</sequence>
<evidence type="ECO:0000256" key="2">
    <source>
        <dbReference type="ARBA" id="ARBA00022912"/>
    </source>
</evidence>
<dbReference type="PANTHER" id="PTHR19134">
    <property type="entry name" value="RECEPTOR-TYPE TYROSINE-PROTEIN PHOSPHATASE"/>
    <property type="match status" value="1"/>
</dbReference>
<feature type="non-terminal residue" evidence="4">
    <location>
        <position position="1"/>
    </location>
</feature>
<dbReference type="EMBL" id="JAFBMS010000580">
    <property type="protein sequence ID" value="KAG9330480.1"/>
    <property type="molecule type" value="Genomic_DNA"/>
</dbReference>
<dbReference type="PROSITE" id="PS50055">
    <property type="entry name" value="TYR_PHOSPHATASE_PTP"/>
    <property type="match status" value="1"/>
</dbReference>